<proteinExistence type="predicted"/>
<dbReference type="EMBL" id="JARKNE010000011">
    <property type="protein sequence ID" value="KAK5786467.1"/>
    <property type="molecule type" value="Genomic_DNA"/>
</dbReference>
<sequence>MELVDDEDVETMVALCYEECGVQDPCIVIPIAYVDRQSIVCSIDIDLNTPPVPKNLNSSPRLQIHPVVIETHANDDDGYDNNGSSDHEVEDYSDPNLDDIPDDIDDKCANDYGNVKESSVGNPSRGTMIRNDPGAHISIIDPDVTHASEFLEYLDILPTHRECWSQQKAAIGGYEQHLSRSHKCGRLGNLLRLAHALQHVGNLDAKNEAERVNQMEEG</sequence>
<protein>
    <submittedName>
        <fullName evidence="2">Uncharacterized protein</fullName>
    </submittedName>
</protein>
<accession>A0ABR0N853</accession>
<evidence type="ECO:0000313" key="3">
    <source>
        <dbReference type="Proteomes" id="UP001358586"/>
    </source>
</evidence>
<evidence type="ECO:0000256" key="1">
    <source>
        <dbReference type="SAM" id="MobiDB-lite"/>
    </source>
</evidence>
<name>A0ABR0N853_GOSAR</name>
<organism evidence="2 3">
    <name type="scientific">Gossypium arboreum</name>
    <name type="common">Tree cotton</name>
    <name type="synonym">Gossypium nanking</name>
    <dbReference type="NCBI Taxonomy" id="29729"/>
    <lineage>
        <taxon>Eukaryota</taxon>
        <taxon>Viridiplantae</taxon>
        <taxon>Streptophyta</taxon>
        <taxon>Embryophyta</taxon>
        <taxon>Tracheophyta</taxon>
        <taxon>Spermatophyta</taxon>
        <taxon>Magnoliopsida</taxon>
        <taxon>eudicotyledons</taxon>
        <taxon>Gunneridae</taxon>
        <taxon>Pentapetalae</taxon>
        <taxon>rosids</taxon>
        <taxon>malvids</taxon>
        <taxon>Malvales</taxon>
        <taxon>Malvaceae</taxon>
        <taxon>Malvoideae</taxon>
        <taxon>Gossypium</taxon>
    </lineage>
</organism>
<feature type="region of interest" description="Disordered" evidence="1">
    <location>
        <begin position="72"/>
        <end position="94"/>
    </location>
</feature>
<comment type="caution">
    <text evidence="2">The sequence shown here is derived from an EMBL/GenBank/DDBJ whole genome shotgun (WGS) entry which is preliminary data.</text>
</comment>
<evidence type="ECO:0000313" key="2">
    <source>
        <dbReference type="EMBL" id="KAK5786467.1"/>
    </source>
</evidence>
<gene>
    <name evidence="2" type="ORF">PVK06_041104</name>
</gene>
<reference evidence="2 3" key="1">
    <citation type="submission" date="2023-03" db="EMBL/GenBank/DDBJ databases">
        <title>WGS of Gossypium arboreum.</title>
        <authorList>
            <person name="Yu D."/>
        </authorList>
    </citation>
    <scope>NUCLEOTIDE SEQUENCE [LARGE SCALE GENOMIC DNA]</scope>
    <source>
        <tissue evidence="2">Leaf</tissue>
    </source>
</reference>
<dbReference type="Proteomes" id="UP001358586">
    <property type="component" value="Chromosome 11"/>
</dbReference>
<keyword evidence="3" id="KW-1185">Reference proteome</keyword>